<reference evidence="2" key="1">
    <citation type="submission" date="2020-06" db="EMBL/GenBank/DDBJ databases">
        <authorList>
            <consortium name="Plant Systems Biology data submission"/>
        </authorList>
    </citation>
    <scope>NUCLEOTIDE SEQUENCE</scope>
    <source>
        <strain evidence="2">D6</strain>
    </source>
</reference>
<evidence type="ECO:0000256" key="1">
    <source>
        <dbReference type="SAM" id="MobiDB-lite"/>
    </source>
</evidence>
<dbReference type="AlphaFoldDB" id="A0A9N8HZ45"/>
<gene>
    <name evidence="2" type="ORF">SEMRO_3255_G345890.1</name>
</gene>
<name>A0A9N8HZ45_9STRA</name>
<evidence type="ECO:0000313" key="3">
    <source>
        <dbReference type="Proteomes" id="UP001153069"/>
    </source>
</evidence>
<accession>A0A9N8HZ45</accession>
<proteinExistence type="predicted"/>
<feature type="compositionally biased region" description="Basic and acidic residues" evidence="1">
    <location>
        <begin position="31"/>
        <end position="42"/>
    </location>
</feature>
<sequence>MPVELFFEEDIRVVVEACIILHNMMVEERLSRDQEESSDWYHEPTISQEDGPEHPLAGDGEDAVVGRQPTPRERLDAVNARWPQNGAATEEHREEIRAAIDNHFEFLQGQFDDLYDRDGHQQLRFAIMHDISK</sequence>
<keyword evidence="3" id="KW-1185">Reference proteome</keyword>
<feature type="region of interest" description="Disordered" evidence="1">
    <location>
        <begin position="31"/>
        <end position="67"/>
    </location>
</feature>
<protein>
    <submittedName>
        <fullName evidence="2">Uncharacterized protein</fullName>
    </submittedName>
</protein>
<comment type="caution">
    <text evidence="2">The sequence shown here is derived from an EMBL/GenBank/DDBJ whole genome shotgun (WGS) entry which is preliminary data.</text>
</comment>
<dbReference type="EMBL" id="CAICTM010003253">
    <property type="protein sequence ID" value="CAB9531116.1"/>
    <property type="molecule type" value="Genomic_DNA"/>
</dbReference>
<organism evidence="2 3">
    <name type="scientific">Seminavis robusta</name>
    <dbReference type="NCBI Taxonomy" id="568900"/>
    <lineage>
        <taxon>Eukaryota</taxon>
        <taxon>Sar</taxon>
        <taxon>Stramenopiles</taxon>
        <taxon>Ochrophyta</taxon>
        <taxon>Bacillariophyta</taxon>
        <taxon>Bacillariophyceae</taxon>
        <taxon>Bacillariophycidae</taxon>
        <taxon>Naviculales</taxon>
        <taxon>Naviculaceae</taxon>
        <taxon>Seminavis</taxon>
    </lineage>
</organism>
<dbReference type="Proteomes" id="UP001153069">
    <property type="component" value="Unassembled WGS sequence"/>
</dbReference>
<evidence type="ECO:0000313" key="2">
    <source>
        <dbReference type="EMBL" id="CAB9531116.1"/>
    </source>
</evidence>